<keyword evidence="4" id="KW-1185">Reference proteome</keyword>
<dbReference type="OrthoDB" id="4539803at2"/>
<dbReference type="EMBL" id="LQPJ01000118">
    <property type="protein sequence ID" value="ORW21736.1"/>
    <property type="molecule type" value="Genomic_DNA"/>
</dbReference>
<organism evidence="3 4">
    <name type="scientific">Mycobacterium palustre</name>
    <dbReference type="NCBI Taxonomy" id="153971"/>
    <lineage>
        <taxon>Bacteria</taxon>
        <taxon>Bacillati</taxon>
        <taxon>Actinomycetota</taxon>
        <taxon>Actinomycetes</taxon>
        <taxon>Mycobacteriales</taxon>
        <taxon>Mycobacteriaceae</taxon>
        <taxon>Mycobacterium</taxon>
        <taxon>Mycobacterium simiae complex</taxon>
    </lineage>
</organism>
<keyword evidence="2" id="KW-0732">Signal</keyword>
<accession>A0A1X1ZEL2</accession>
<gene>
    <name evidence="3" type="ORF">AWC19_13725</name>
</gene>
<name>A0A1X1ZEL2_9MYCO</name>
<dbReference type="PROSITE" id="PS51257">
    <property type="entry name" value="PROKAR_LIPOPROTEIN"/>
    <property type="match status" value="1"/>
</dbReference>
<evidence type="ECO:0000313" key="3">
    <source>
        <dbReference type="EMBL" id="ORW21736.1"/>
    </source>
</evidence>
<evidence type="ECO:0000313" key="4">
    <source>
        <dbReference type="Proteomes" id="UP000193529"/>
    </source>
</evidence>
<protein>
    <recommendedName>
        <fullName evidence="5">LppI</fullName>
    </recommendedName>
</protein>
<evidence type="ECO:0008006" key="5">
    <source>
        <dbReference type="Google" id="ProtNLM"/>
    </source>
</evidence>
<comment type="caution">
    <text evidence="3">The sequence shown here is derived from an EMBL/GenBank/DDBJ whole genome shotgun (WGS) entry which is preliminary data.</text>
</comment>
<evidence type="ECO:0000256" key="1">
    <source>
        <dbReference type="SAM" id="MobiDB-lite"/>
    </source>
</evidence>
<dbReference type="Proteomes" id="UP000193529">
    <property type="component" value="Unassembled WGS sequence"/>
</dbReference>
<dbReference type="AlphaFoldDB" id="A0A1X1ZEL2"/>
<evidence type="ECO:0000256" key="2">
    <source>
        <dbReference type="SAM" id="SignalP"/>
    </source>
</evidence>
<dbReference type="STRING" id="153971.AWC19_13725"/>
<feature type="signal peptide" evidence="2">
    <location>
        <begin position="1"/>
        <end position="18"/>
    </location>
</feature>
<dbReference type="RefSeq" id="WP_085079552.1">
    <property type="nucleotide sequence ID" value="NZ_JACKRZ010000050.1"/>
</dbReference>
<feature type="compositionally biased region" description="Low complexity" evidence="1">
    <location>
        <begin position="36"/>
        <end position="59"/>
    </location>
</feature>
<sequence length="231" mass="23157">MRIAALVTVSLLAAGFTAGCSQHRGGQSGQPPTSPPSSTASSATAPPSSKPSAPAAAPRAGAPISDVIAWVEAGHPADQANYHVATRDGATTQLGGDIALSANAGQVSCMTDAKHTGGALACLVQLTSPPPRPVTAYGDWQGGWVDFDGTHLQVGSSRADPGPFINGNGPELADGSSLSFGDYRCRAGQAGLFCVNYAHQSAVRFASAGIQPFGCLRSAPPPDGVGIAFSC</sequence>
<feature type="region of interest" description="Disordered" evidence="1">
    <location>
        <begin position="21"/>
        <end position="59"/>
    </location>
</feature>
<reference evidence="3 4" key="1">
    <citation type="submission" date="2016-01" db="EMBL/GenBank/DDBJ databases">
        <title>The new phylogeny of the genus Mycobacterium.</title>
        <authorList>
            <person name="Tarcisio F."/>
            <person name="Conor M."/>
            <person name="Antonella G."/>
            <person name="Elisabetta G."/>
            <person name="Giulia F.S."/>
            <person name="Sara T."/>
            <person name="Anna F."/>
            <person name="Clotilde B."/>
            <person name="Roberto B."/>
            <person name="Veronica D.S."/>
            <person name="Fabio R."/>
            <person name="Monica P."/>
            <person name="Olivier J."/>
            <person name="Enrico T."/>
            <person name="Nicola S."/>
        </authorList>
    </citation>
    <scope>NUCLEOTIDE SEQUENCE [LARGE SCALE GENOMIC DNA]</scope>
    <source>
        <strain evidence="3 4">DSM 44572</strain>
    </source>
</reference>
<proteinExistence type="predicted"/>
<feature type="chain" id="PRO_5038551748" description="LppI" evidence="2">
    <location>
        <begin position="19"/>
        <end position="231"/>
    </location>
</feature>